<evidence type="ECO:0000256" key="1">
    <source>
        <dbReference type="SAM" id="SignalP"/>
    </source>
</evidence>
<reference evidence="2" key="2">
    <citation type="submission" date="2014-07" db="EMBL/GenBank/DDBJ databases">
        <authorList>
            <person name="Hull J."/>
        </authorList>
    </citation>
    <scope>NUCLEOTIDE SEQUENCE</scope>
</reference>
<evidence type="ECO:0000313" key="2">
    <source>
        <dbReference type="EMBL" id="JAG35735.1"/>
    </source>
</evidence>
<dbReference type="EMBL" id="GBHO01007869">
    <property type="protein sequence ID" value="JAG35735.1"/>
    <property type="molecule type" value="Transcribed_RNA"/>
</dbReference>
<protein>
    <submittedName>
        <fullName evidence="2">Uncharacterized protein</fullName>
    </submittedName>
</protein>
<dbReference type="AlphaFoldDB" id="A0A0A9Z1Q4"/>
<name>A0A0A9Z1Q4_LYGHE</name>
<reference evidence="2" key="1">
    <citation type="journal article" date="2014" name="PLoS ONE">
        <title>Transcriptome-Based Identification of ABC Transporters in the Western Tarnished Plant Bug Lygus hesperus.</title>
        <authorList>
            <person name="Hull J.J."/>
            <person name="Chaney K."/>
            <person name="Geib S.M."/>
            <person name="Fabrick J.A."/>
            <person name="Brent C.S."/>
            <person name="Walsh D."/>
            <person name="Lavine L.C."/>
        </authorList>
    </citation>
    <scope>NUCLEOTIDE SEQUENCE</scope>
</reference>
<sequence>MSLQNVVCGMVMILMISLLPGKECAFNVTKRAAAKTLVDTYEFPWFCIVALLDDMLSLCTIIHLKYVILSVDSLNRPRPETTQQYYEAPWDLTVYAGTESQKKLHFIFFSSHFYQSRSGEHLYVGNVTLPSTKIIENAVKDPKNLKDFAFDAYGIALNTGLLEIKGTFYWSPLVLPAPLFDWALNEPQMTQQINVFRINIESRPMDQTSCVLATWQPITKSLLLTEAIYIPEKQCEEAYCAFDEKACS</sequence>
<organism evidence="2">
    <name type="scientific">Lygus hesperus</name>
    <name type="common">Western plant bug</name>
    <dbReference type="NCBI Taxonomy" id="30085"/>
    <lineage>
        <taxon>Eukaryota</taxon>
        <taxon>Metazoa</taxon>
        <taxon>Ecdysozoa</taxon>
        <taxon>Arthropoda</taxon>
        <taxon>Hexapoda</taxon>
        <taxon>Insecta</taxon>
        <taxon>Pterygota</taxon>
        <taxon>Neoptera</taxon>
        <taxon>Paraneoptera</taxon>
        <taxon>Hemiptera</taxon>
        <taxon>Heteroptera</taxon>
        <taxon>Panheteroptera</taxon>
        <taxon>Cimicomorpha</taxon>
        <taxon>Miridae</taxon>
        <taxon>Mirini</taxon>
        <taxon>Lygus</taxon>
    </lineage>
</organism>
<feature type="chain" id="PRO_5015034077" evidence="1">
    <location>
        <begin position="25"/>
        <end position="248"/>
    </location>
</feature>
<keyword evidence="1" id="KW-0732">Signal</keyword>
<proteinExistence type="predicted"/>
<accession>A0A0A9Z1Q4</accession>
<feature type="signal peptide" evidence="1">
    <location>
        <begin position="1"/>
        <end position="24"/>
    </location>
</feature>
<gene>
    <name evidence="2" type="ORF">CM83_99635</name>
</gene>
<reference evidence="3" key="3">
    <citation type="submission" date="2014-09" db="EMBL/GenBank/DDBJ databases">
        <authorList>
            <person name="Magalhaes I.L.F."/>
            <person name="Oliveira U."/>
            <person name="Santos F.R."/>
            <person name="Vidigal T.H.D.A."/>
            <person name="Brescovit A.D."/>
            <person name="Santos A.J."/>
        </authorList>
    </citation>
    <scope>NUCLEOTIDE SEQUENCE</scope>
</reference>
<evidence type="ECO:0000313" key="3">
    <source>
        <dbReference type="EMBL" id="JAG48358.1"/>
    </source>
</evidence>
<dbReference type="EMBL" id="GBRD01017469">
    <property type="protein sequence ID" value="JAG48358.1"/>
    <property type="molecule type" value="Transcribed_RNA"/>
</dbReference>